<evidence type="ECO:0000256" key="1">
    <source>
        <dbReference type="SAM" id="MobiDB-lite"/>
    </source>
</evidence>
<name>A0A397VN11_9GLOM</name>
<feature type="region of interest" description="Disordered" evidence="1">
    <location>
        <begin position="1"/>
        <end position="178"/>
    </location>
</feature>
<evidence type="ECO:0000313" key="3">
    <source>
        <dbReference type="Proteomes" id="UP000266673"/>
    </source>
</evidence>
<feature type="compositionally biased region" description="Polar residues" evidence="1">
    <location>
        <begin position="97"/>
        <end position="107"/>
    </location>
</feature>
<feature type="compositionally biased region" description="Polar residues" evidence="1">
    <location>
        <begin position="123"/>
        <end position="138"/>
    </location>
</feature>
<dbReference type="AlphaFoldDB" id="A0A397VN11"/>
<accession>A0A397VN11</accession>
<gene>
    <name evidence="2" type="ORF">C2G38_2171847</name>
</gene>
<protein>
    <submittedName>
        <fullName evidence="2">Uncharacterized protein</fullName>
    </submittedName>
</protein>
<dbReference type="EMBL" id="QKWP01000271">
    <property type="protein sequence ID" value="RIB23268.1"/>
    <property type="molecule type" value="Genomic_DNA"/>
</dbReference>
<feature type="compositionally biased region" description="Basic and acidic residues" evidence="1">
    <location>
        <begin position="160"/>
        <end position="178"/>
    </location>
</feature>
<evidence type="ECO:0000313" key="2">
    <source>
        <dbReference type="EMBL" id="RIB23268.1"/>
    </source>
</evidence>
<keyword evidence="3" id="KW-1185">Reference proteome</keyword>
<proteinExistence type="predicted"/>
<dbReference type="Proteomes" id="UP000266673">
    <property type="component" value="Unassembled WGS sequence"/>
</dbReference>
<reference evidence="2 3" key="1">
    <citation type="submission" date="2018-06" db="EMBL/GenBank/DDBJ databases">
        <title>Comparative genomics reveals the genomic features of Rhizophagus irregularis, R. cerebriforme, R. diaphanum and Gigaspora rosea, and their symbiotic lifestyle signature.</title>
        <authorList>
            <person name="Morin E."/>
            <person name="San Clemente H."/>
            <person name="Chen E.C.H."/>
            <person name="De La Providencia I."/>
            <person name="Hainaut M."/>
            <person name="Kuo A."/>
            <person name="Kohler A."/>
            <person name="Murat C."/>
            <person name="Tang N."/>
            <person name="Roy S."/>
            <person name="Loubradou J."/>
            <person name="Henrissat B."/>
            <person name="Grigoriev I.V."/>
            <person name="Corradi N."/>
            <person name="Roux C."/>
            <person name="Martin F.M."/>
        </authorList>
    </citation>
    <scope>NUCLEOTIDE SEQUENCE [LARGE SCALE GENOMIC DNA]</scope>
    <source>
        <strain evidence="2 3">DAOM 194757</strain>
    </source>
</reference>
<sequence length="178" mass="20336">MDIDSPLEPTQKKIKTANDIDETPTEIITSIKPTAERSPETVSHNIRFSPDNPYVENPLPTQQRHSHVELQTKTHQTDQHDNVQQNGREKNAEHMTINRSGDLSKTISPGLEINDQLGEIENDPNNTAMEIESNATIEETNELQDDLPKKKSYSKALRNIRNEPTTRPRDRHELDKVE</sequence>
<comment type="caution">
    <text evidence="2">The sequence shown here is derived from an EMBL/GenBank/DDBJ whole genome shotgun (WGS) entry which is preliminary data.</text>
</comment>
<feature type="compositionally biased region" description="Basic and acidic residues" evidence="1">
    <location>
        <begin position="66"/>
        <end position="93"/>
    </location>
</feature>
<organism evidence="2 3">
    <name type="scientific">Gigaspora rosea</name>
    <dbReference type="NCBI Taxonomy" id="44941"/>
    <lineage>
        <taxon>Eukaryota</taxon>
        <taxon>Fungi</taxon>
        <taxon>Fungi incertae sedis</taxon>
        <taxon>Mucoromycota</taxon>
        <taxon>Glomeromycotina</taxon>
        <taxon>Glomeromycetes</taxon>
        <taxon>Diversisporales</taxon>
        <taxon>Gigasporaceae</taxon>
        <taxon>Gigaspora</taxon>
    </lineage>
</organism>